<dbReference type="Gene3D" id="3.40.50.2300">
    <property type="match status" value="1"/>
</dbReference>
<keyword evidence="2" id="KW-0805">Transcription regulation</keyword>
<evidence type="ECO:0000313" key="7">
    <source>
        <dbReference type="Proteomes" id="UP000305541"/>
    </source>
</evidence>
<organism evidence="6 7">
    <name type="scientific">Pediococcus stilesii</name>
    <dbReference type="NCBI Taxonomy" id="331679"/>
    <lineage>
        <taxon>Bacteria</taxon>
        <taxon>Bacillati</taxon>
        <taxon>Bacillota</taxon>
        <taxon>Bacilli</taxon>
        <taxon>Lactobacillales</taxon>
        <taxon>Lactobacillaceae</taxon>
        <taxon>Pediococcus</taxon>
    </lineage>
</organism>
<keyword evidence="1" id="KW-0808">Transferase</keyword>
<evidence type="ECO:0000259" key="5">
    <source>
        <dbReference type="PROSITE" id="PS51099"/>
    </source>
</evidence>
<accession>A0A5R9BUU3</accession>
<dbReference type="Gene3D" id="3.40.930.10">
    <property type="entry name" value="Mannitol-specific EII, Chain A"/>
    <property type="match status" value="1"/>
</dbReference>
<dbReference type="InterPro" id="IPR036095">
    <property type="entry name" value="PTS_EIIB-like_sf"/>
</dbReference>
<dbReference type="PANTHER" id="PTHR30185">
    <property type="entry name" value="CRYPTIC BETA-GLUCOSIDE BGL OPERON ANTITERMINATOR"/>
    <property type="match status" value="1"/>
</dbReference>
<dbReference type="GO" id="GO:0008982">
    <property type="term" value="F:protein-N(PI)-phosphohistidine-sugar phosphotransferase activity"/>
    <property type="evidence" value="ECO:0007669"/>
    <property type="project" value="InterPro"/>
</dbReference>
<evidence type="ECO:0000256" key="3">
    <source>
        <dbReference type="ARBA" id="ARBA00023163"/>
    </source>
</evidence>
<feature type="domain" description="PTS EIIB type-2" evidence="5">
    <location>
        <begin position="215"/>
        <end position="304"/>
    </location>
</feature>
<keyword evidence="3" id="KW-0804">Transcription</keyword>
<dbReference type="InterPro" id="IPR013011">
    <property type="entry name" value="PTS_EIIB_2"/>
</dbReference>
<dbReference type="EMBL" id="VBTH01000013">
    <property type="protein sequence ID" value="TLQ03840.1"/>
    <property type="molecule type" value="Genomic_DNA"/>
</dbReference>
<feature type="domain" description="PTS EIIA type-2" evidence="4">
    <location>
        <begin position="330"/>
        <end position="477"/>
    </location>
</feature>
<dbReference type="Proteomes" id="UP000305541">
    <property type="component" value="Unassembled WGS sequence"/>
</dbReference>
<dbReference type="InterPro" id="IPR050661">
    <property type="entry name" value="BglG_antiterminators"/>
</dbReference>
<dbReference type="CDD" id="cd05568">
    <property type="entry name" value="PTS_IIB_bgl_like"/>
    <property type="match status" value="1"/>
</dbReference>
<evidence type="ECO:0000259" key="4">
    <source>
        <dbReference type="PROSITE" id="PS51094"/>
    </source>
</evidence>
<evidence type="ECO:0008006" key="8">
    <source>
        <dbReference type="Google" id="ProtNLM"/>
    </source>
</evidence>
<comment type="caution">
    <text evidence="6">The sequence shown here is derived from an EMBL/GenBank/DDBJ whole genome shotgun (WGS) entry which is preliminary data.</text>
</comment>
<dbReference type="OrthoDB" id="9776005at2"/>
<dbReference type="InterPro" id="IPR016152">
    <property type="entry name" value="PTrfase/Anion_transptr"/>
</dbReference>
<dbReference type="InterPro" id="IPR002178">
    <property type="entry name" value="PTS_EIIA_type-2_dom"/>
</dbReference>
<dbReference type="PROSITE" id="PS51099">
    <property type="entry name" value="PTS_EIIB_TYPE_2"/>
    <property type="match status" value="1"/>
</dbReference>
<dbReference type="GO" id="GO:0009401">
    <property type="term" value="P:phosphoenolpyruvate-dependent sugar phosphotransferase system"/>
    <property type="evidence" value="ECO:0007669"/>
    <property type="project" value="InterPro"/>
</dbReference>
<dbReference type="SUPFAM" id="SSF52794">
    <property type="entry name" value="PTS system IIB component-like"/>
    <property type="match status" value="1"/>
</dbReference>
<sequence length="486" mass="55043">MNILGFENFTESYSLIRNFQQNQLSNVQGEQLKRLIVVLAVMLNRLKKRQMISDLPQFDHNKMLENQKLTLKIFLKLKPEIKRLITSLEVNYLTLQMEAVGIRTGQNNVLKDYNLPLSVSAKELIDQVSREMGWNFATDDDLFNEVMLVLENPLSLGDSTKNGALTEDENADLNISVLKKIKNLFTEITLSNQQIKLIQKLFQNAMSTGEKKRSLNVLIVCPNGMSTAQILKTRLNRRVDGIGKISVASTVTLTELEFDKYDLVLSTIDLSSLHIDYELVSPLLLNDEVEKVKKKVREKLIEKSNKVEPKKEDPRLNFDNFYQKTQEAHNFISEFDVTTVDNNGLTMAETLLKIVKQIGPEIVLDVNEVTGKLLRRLSVTPVGIPKSNLGLIHTISANVTRPYASIFELEDTVDFAAMDHSSIQLKRIVLIIGPEQMTEYENNLVGSISSLMIQSQAMLDLFNKGTKDQITDVMGKELLRVIKAES</sequence>
<dbReference type="PANTHER" id="PTHR30185:SF18">
    <property type="entry name" value="TRANSCRIPTIONAL REGULATOR MTLR"/>
    <property type="match status" value="1"/>
</dbReference>
<protein>
    <recommendedName>
        <fullName evidence="8">PRD domain-containing protein</fullName>
    </recommendedName>
</protein>
<dbReference type="SUPFAM" id="SSF55804">
    <property type="entry name" value="Phoshotransferase/anion transport protein"/>
    <property type="match status" value="1"/>
</dbReference>
<name>A0A5R9BUU3_9LACO</name>
<gene>
    <name evidence="6" type="ORF">FEZ51_07455</name>
</gene>
<proteinExistence type="predicted"/>
<dbReference type="Pfam" id="PF00359">
    <property type="entry name" value="PTS_EIIA_2"/>
    <property type="match status" value="1"/>
</dbReference>
<evidence type="ECO:0000256" key="1">
    <source>
        <dbReference type="ARBA" id="ARBA00022679"/>
    </source>
</evidence>
<evidence type="ECO:0000256" key="2">
    <source>
        <dbReference type="ARBA" id="ARBA00023015"/>
    </source>
</evidence>
<evidence type="ECO:0000313" key="6">
    <source>
        <dbReference type="EMBL" id="TLQ03840.1"/>
    </source>
</evidence>
<dbReference type="RefSeq" id="WP_138474594.1">
    <property type="nucleotide sequence ID" value="NZ_VBTH01000013.1"/>
</dbReference>
<dbReference type="AlphaFoldDB" id="A0A5R9BUU3"/>
<dbReference type="PROSITE" id="PS51094">
    <property type="entry name" value="PTS_EIIA_TYPE_2"/>
    <property type="match status" value="1"/>
</dbReference>
<reference evidence="6 7" key="1">
    <citation type="submission" date="2019-05" db="EMBL/GenBank/DDBJ databases">
        <title>The metagenome of a microbial culture collection derived from dairy environment covers the genomic content of the human microbiome.</title>
        <authorList>
            <person name="Roder T."/>
            <person name="Wuthrich D."/>
            <person name="Sattari Z."/>
            <person name="Von Ah U."/>
            <person name="Bar C."/>
            <person name="Ronchi F."/>
            <person name="Macpherson A.J."/>
            <person name="Ganal-Vonarburg S.C."/>
            <person name="Bruggmann R."/>
            <person name="Vergeres G."/>
        </authorList>
    </citation>
    <scope>NUCLEOTIDE SEQUENCE [LARGE SCALE GENOMIC DNA]</scope>
    <source>
        <strain evidence="6 7">FAM 18815</strain>
    </source>
</reference>